<keyword evidence="3 6" id="KW-0812">Transmembrane</keyword>
<sequence>MKNLFENFGSKKFNTKNLKLMLKRAYEKYQSANSSFWVTSLSFYTILAIVPILAILVSLSSWFGAEDYIINQIKDIAPLKGGTLELLTDFSNNLLMDARSNVLAGVGFLFLGWTFIQMFSLIEASFNEIWHIKKSRSLIRKISDYISFFIFLPLTFIILNGLILFLLSKIKEIVFLYYIIKNIFPLISMTIFFMAVYLVMPNTMVKIIPAFIASVIVSIAFLLFQYIFILLQFLLIGYNTVYGGFSVIFIFLIWVRICWFIVILGAHITYLIQNANFDINIENDSINISFNSKLYITFKVLEEIIKRYLNNQSPPNMTDLRKVTTSSPFLIESILDDLIRGGYVLSSRDYSEKVFCIAKNIEEVFLKEIYDFIANTGEEIYMLQDGIISDNIEKMIIEKDYSRTLKSLGGESAEKN</sequence>
<organism evidence="7 8">
    <name type="scientific">Fusobacterium vincentii 4_1_13</name>
    <dbReference type="NCBI Taxonomy" id="469606"/>
    <lineage>
        <taxon>Bacteria</taxon>
        <taxon>Fusobacteriati</taxon>
        <taxon>Fusobacteriota</taxon>
        <taxon>Fusobacteriia</taxon>
        <taxon>Fusobacteriales</taxon>
        <taxon>Fusobacteriaceae</taxon>
        <taxon>Fusobacterium</taxon>
    </lineage>
</organism>
<protein>
    <submittedName>
        <fullName evidence="7">YihY family protein</fullName>
    </submittedName>
</protein>
<accession>A0A0M1VTD8</accession>
<evidence type="ECO:0000256" key="3">
    <source>
        <dbReference type="ARBA" id="ARBA00022692"/>
    </source>
</evidence>
<feature type="transmembrane region" description="Helical" evidence="6">
    <location>
        <begin position="36"/>
        <end position="59"/>
    </location>
</feature>
<gene>
    <name evidence="7" type="ORF">FSCG_00651</name>
</gene>
<reference evidence="7 8" key="1">
    <citation type="submission" date="2011-10" db="EMBL/GenBank/DDBJ databases">
        <title>The Genome Sequence of Fusobacterium sp. 4_1_13.</title>
        <authorList>
            <consortium name="The Broad Institute Genome Sequencing Platform"/>
            <person name="Earl A."/>
            <person name="Ward D."/>
            <person name="Feldgarden M."/>
            <person name="Gevers D."/>
            <person name="Strauss J."/>
            <person name="Ambrose C."/>
            <person name="Allen-Vercoe E."/>
            <person name="Young S.K."/>
            <person name="Zeng Q."/>
            <person name="Gargeya S."/>
            <person name="Fitzgerald M."/>
            <person name="Haas B."/>
            <person name="Abouelleil A."/>
            <person name="Alvarado L."/>
            <person name="Arachchi H.M."/>
            <person name="Berlin A."/>
            <person name="Brown A."/>
            <person name="Chapman S.B."/>
            <person name="Chen Z."/>
            <person name="Dunbar C."/>
            <person name="Freedman E."/>
            <person name="Gearin G."/>
            <person name="Goldberg J."/>
            <person name="Griggs A."/>
            <person name="Gujja S."/>
            <person name="Heiman D."/>
            <person name="Howarth C."/>
            <person name="Larson L."/>
            <person name="Lui A."/>
            <person name="MacDonald P.J."/>
            <person name="Montmayeur A."/>
            <person name="Murphy C."/>
            <person name="Neiman D."/>
            <person name="Pearson M."/>
            <person name="Priest M."/>
            <person name="Roberts A."/>
            <person name="Saif S."/>
            <person name="Shea T."/>
            <person name="Shenoy N."/>
            <person name="Sisk P."/>
            <person name="Stolte C."/>
            <person name="Sykes S."/>
            <person name="Wortman J."/>
            <person name="Nusbaum C."/>
            <person name="Birren B."/>
        </authorList>
    </citation>
    <scope>NUCLEOTIDE SEQUENCE [LARGE SCALE GENOMIC DNA]</scope>
    <source>
        <strain evidence="7 8">4_1_13</strain>
    </source>
</reference>
<comment type="caution">
    <text evidence="7">The sequence shown here is derived from an EMBL/GenBank/DDBJ whole genome shotgun (WGS) entry which is preliminary data.</text>
</comment>
<feature type="transmembrane region" description="Helical" evidence="6">
    <location>
        <begin position="173"/>
        <end position="199"/>
    </location>
</feature>
<dbReference type="EMBL" id="ACDE02000012">
    <property type="protein sequence ID" value="EEO39938.2"/>
    <property type="molecule type" value="Genomic_DNA"/>
</dbReference>
<evidence type="ECO:0000256" key="1">
    <source>
        <dbReference type="ARBA" id="ARBA00004651"/>
    </source>
</evidence>
<dbReference type="AlphaFoldDB" id="A0A0M1VTD8"/>
<feature type="transmembrane region" description="Helical" evidence="6">
    <location>
        <begin position="211"/>
        <end position="235"/>
    </location>
</feature>
<comment type="subcellular location">
    <subcellularLocation>
        <location evidence="1">Cell membrane</location>
        <topology evidence="1">Multi-pass membrane protein</topology>
    </subcellularLocation>
</comment>
<evidence type="ECO:0000313" key="7">
    <source>
        <dbReference type="EMBL" id="EEO39938.2"/>
    </source>
</evidence>
<evidence type="ECO:0000256" key="6">
    <source>
        <dbReference type="SAM" id="Phobius"/>
    </source>
</evidence>
<name>A0A0M1VTD8_FUSVC</name>
<evidence type="ECO:0000256" key="5">
    <source>
        <dbReference type="ARBA" id="ARBA00023136"/>
    </source>
</evidence>
<evidence type="ECO:0000256" key="2">
    <source>
        <dbReference type="ARBA" id="ARBA00022475"/>
    </source>
</evidence>
<evidence type="ECO:0000313" key="8">
    <source>
        <dbReference type="Proteomes" id="UP000004925"/>
    </source>
</evidence>
<dbReference type="NCBIfam" id="TIGR00765">
    <property type="entry name" value="yihY_not_rbn"/>
    <property type="match status" value="1"/>
</dbReference>
<proteinExistence type="predicted"/>
<dbReference type="Proteomes" id="UP000004925">
    <property type="component" value="Unassembled WGS sequence"/>
</dbReference>
<dbReference type="RefSeq" id="WP_032843638.1">
    <property type="nucleotide sequence ID" value="NZ_KQ235735.1"/>
</dbReference>
<evidence type="ECO:0000256" key="4">
    <source>
        <dbReference type="ARBA" id="ARBA00022989"/>
    </source>
</evidence>
<feature type="transmembrane region" description="Helical" evidence="6">
    <location>
        <begin position="145"/>
        <end position="167"/>
    </location>
</feature>
<dbReference type="GO" id="GO:0005886">
    <property type="term" value="C:plasma membrane"/>
    <property type="evidence" value="ECO:0007669"/>
    <property type="project" value="UniProtKB-SubCell"/>
</dbReference>
<dbReference type="PANTHER" id="PTHR30213">
    <property type="entry name" value="INNER MEMBRANE PROTEIN YHJD"/>
    <property type="match status" value="1"/>
</dbReference>
<keyword evidence="4 6" id="KW-1133">Transmembrane helix</keyword>
<dbReference type="eggNOG" id="COG1295">
    <property type="taxonomic scope" value="Bacteria"/>
</dbReference>
<keyword evidence="2" id="KW-1003">Cell membrane</keyword>
<feature type="transmembrane region" description="Helical" evidence="6">
    <location>
        <begin position="102"/>
        <end position="124"/>
    </location>
</feature>
<keyword evidence="5 6" id="KW-0472">Membrane</keyword>
<dbReference type="InterPro" id="IPR017039">
    <property type="entry name" value="Virul_fac_BrkB"/>
</dbReference>
<dbReference type="PANTHER" id="PTHR30213:SF0">
    <property type="entry name" value="UPF0761 MEMBRANE PROTEIN YIHY"/>
    <property type="match status" value="1"/>
</dbReference>
<feature type="transmembrane region" description="Helical" evidence="6">
    <location>
        <begin position="241"/>
        <end position="264"/>
    </location>
</feature>
<dbReference type="Pfam" id="PF03631">
    <property type="entry name" value="Virul_fac_BrkB"/>
    <property type="match status" value="1"/>
</dbReference>